<feature type="compositionally biased region" description="Low complexity" evidence="1">
    <location>
        <begin position="17"/>
        <end position="29"/>
    </location>
</feature>
<evidence type="ECO:0008006" key="5">
    <source>
        <dbReference type="Google" id="ProtNLM"/>
    </source>
</evidence>
<dbReference type="Proteomes" id="UP001235664">
    <property type="component" value="Unassembled WGS sequence"/>
</dbReference>
<feature type="region of interest" description="Disordered" evidence="1">
    <location>
        <begin position="1"/>
        <end position="31"/>
    </location>
</feature>
<protein>
    <recommendedName>
        <fullName evidence="5">DUF11 domain-containing protein</fullName>
    </recommendedName>
</protein>
<evidence type="ECO:0000313" key="3">
    <source>
        <dbReference type="EMBL" id="MDP4538926.1"/>
    </source>
</evidence>
<evidence type="ECO:0000313" key="4">
    <source>
        <dbReference type="Proteomes" id="UP001235664"/>
    </source>
</evidence>
<evidence type="ECO:0000256" key="2">
    <source>
        <dbReference type="SAM" id="Phobius"/>
    </source>
</evidence>
<keyword evidence="2" id="KW-1133">Transmembrane helix</keyword>
<organism evidence="3 4">
    <name type="scientific">Qipengyuania benthica</name>
    <dbReference type="NCBI Taxonomy" id="3067651"/>
    <lineage>
        <taxon>Bacteria</taxon>
        <taxon>Pseudomonadati</taxon>
        <taxon>Pseudomonadota</taxon>
        <taxon>Alphaproteobacteria</taxon>
        <taxon>Sphingomonadales</taxon>
        <taxon>Erythrobacteraceae</taxon>
        <taxon>Qipengyuania</taxon>
    </lineage>
</organism>
<comment type="caution">
    <text evidence="3">The sequence shown here is derived from an EMBL/GenBank/DDBJ whole genome shotgun (WGS) entry which is preliminary data.</text>
</comment>
<accession>A0ABT9H6I6</accession>
<keyword evidence="2" id="KW-0812">Transmembrane</keyword>
<keyword evidence="2" id="KW-0472">Membrane</keyword>
<keyword evidence="4" id="KW-1185">Reference proteome</keyword>
<proteinExistence type="predicted"/>
<feature type="region of interest" description="Disordered" evidence="1">
    <location>
        <begin position="219"/>
        <end position="252"/>
    </location>
</feature>
<reference evidence="3 4" key="1">
    <citation type="submission" date="2023-08" db="EMBL/GenBank/DDBJ databases">
        <title>genomic of DY56.</title>
        <authorList>
            <person name="Wang Y."/>
        </authorList>
    </citation>
    <scope>NUCLEOTIDE SEQUENCE [LARGE SCALE GENOMIC DNA]</scope>
    <source>
        <strain evidence="3 4">DY56-A-20</strain>
    </source>
</reference>
<sequence>MEQDPSAVEASPPVGNLPAPTLASPAPAAGVASTETESKSAWWWFAGLGLLALLAIVAAWALRRSRAKTVPPQIEPPVVRKGGGQDGGPTVAASRAALTLRPEAIRLSRSVMAATLSYRLTVLNRGTEALSNVVIEADLGSASGDRPVEQQVAMADTALEPRHTMPRLAPGQSARFEGKLQLPLSQAGILRQGDTPLLVPLLRLRTIADGIAPQAQTLAIGQQGTGGSGRLQPFRLDEGPRGYEPLAQRALD</sequence>
<feature type="transmembrane region" description="Helical" evidence="2">
    <location>
        <begin position="41"/>
        <end position="62"/>
    </location>
</feature>
<evidence type="ECO:0000256" key="1">
    <source>
        <dbReference type="SAM" id="MobiDB-lite"/>
    </source>
</evidence>
<gene>
    <name evidence="3" type="ORF">Q9K01_04720</name>
</gene>
<name>A0ABT9H6I6_9SPHN</name>
<dbReference type="RefSeq" id="WP_305929034.1">
    <property type="nucleotide sequence ID" value="NZ_JAVAIL010000001.1"/>
</dbReference>
<dbReference type="EMBL" id="JAVAIL010000001">
    <property type="protein sequence ID" value="MDP4538926.1"/>
    <property type="molecule type" value="Genomic_DNA"/>
</dbReference>